<reference evidence="1 2" key="1">
    <citation type="submission" date="2019-06" db="EMBL/GenBank/DDBJ databases">
        <title>Sequencing the genomes of 1000 actinobacteria strains.</title>
        <authorList>
            <person name="Klenk H.-P."/>
        </authorList>
    </citation>
    <scope>NUCLEOTIDE SEQUENCE [LARGE SCALE GENOMIC DNA]</scope>
    <source>
        <strain evidence="1 2">DSM 43866</strain>
    </source>
</reference>
<name>A0A561WAW3_ACTTI</name>
<dbReference type="AlphaFoldDB" id="A0A561WAW3"/>
<dbReference type="Proteomes" id="UP000320239">
    <property type="component" value="Unassembled WGS sequence"/>
</dbReference>
<sequence length="139" mass="14128">MSASRKKGTAWESSITAYLSGAGFPGVERRALTGSQDKGDVAGLPLVIEAKNCKTTTLAAWVDEASAEAKHAGVAVGVVWHHRRGKSSPGDGFVTMSGEDFVTLLVGAVPLLAALAKSDEPAALVAALDKVRGQLGGGA</sequence>
<protein>
    <recommendedName>
        <fullName evidence="3">Holliday junction resolvase</fullName>
    </recommendedName>
</protein>
<evidence type="ECO:0008006" key="3">
    <source>
        <dbReference type="Google" id="ProtNLM"/>
    </source>
</evidence>
<gene>
    <name evidence="1" type="ORF">FHX34_103529</name>
</gene>
<dbReference type="EMBL" id="VIWY01000003">
    <property type="protein sequence ID" value="TWG21000.1"/>
    <property type="molecule type" value="Genomic_DNA"/>
</dbReference>
<organism evidence="1 2">
    <name type="scientific">Actinoplanes teichomyceticus</name>
    <dbReference type="NCBI Taxonomy" id="1867"/>
    <lineage>
        <taxon>Bacteria</taxon>
        <taxon>Bacillati</taxon>
        <taxon>Actinomycetota</taxon>
        <taxon>Actinomycetes</taxon>
        <taxon>Micromonosporales</taxon>
        <taxon>Micromonosporaceae</taxon>
        <taxon>Actinoplanes</taxon>
    </lineage>
</organism>
<accession>A0A561WAW3</accession>
<keyword evidence="2" id="KW-1185">Reference proteome</keyword>
<dbReference type="RefSeq" id="WP_187645909.1">
    <property type="nucleotide sequence ID" value="NZ_BOMX01000113.1"/>
</dbReference>
<evidence type="ECO:0000313" key="1">
    <source>
        <dbReference type="EMBL" id="TWG21000.1"/>
    </source>
</evidence>
<comment type="caution">
    <text evidence="1">The sequence shown here is derived from an EMBL/GenBank/DDBJ whole genome shotgun (WGS) entry which is preliminary data.</text>
</comment>
<evidence type="ECO:0000313" key="2">
    <source>
        <dbReference type="Proteomes" id="UP000320239"/>
    </source>
</evidence>
<proteinExistence type="predicted"/>